<keyword evidence="3" id="KW-1185">Reference proteome</keyword>
<dbReference type="AlphaFoldDB" id="A0AAV3XLD2"/>
<evidence type="ECO:0000259" key="1">
    <source>
        <dbReference type="PROSITE" id="PS50878"/>
    </source>
</evidence>
<dbReference type="Pfam" id="PF00078">
    <property type="entry name" value="RVT_1"/>
    <property type="match status" value="1"/>
</dbReference>
<keyword evidence="2" id="KW-0808">Transferase</keyword>
<organism evidence="2 3">
    <name type="scientific">Microseira wollei NIES-4236</name>
    <dbReference type="NCBI Taxonomy" id="2530354"/>
    <lineage>
        <taxon>Bacteria</taxon>
        <taxon>Bacillati</taxon>
        <taxon>Cyanobacteriota</taxon>
        <taxon>Cyanophyceae</taxon>
        <taxon>Oscillatoriophycideae</taxon>
        <taxon>Aerosakkonematales</taxon>
        <taxon>Aerosakkonemataceae</taxon>
        <taxon>Microseira</taxon>
    </lineage>
</organism>
<accession>A0AAV3XLD2</accession>
<dbReference type="CDD" id="cd01651">
    <property type="entry name" value="RT_G2_intron"/>
    <property type="match status" value="1"/>
</dbReference>
<sequence>MTQLNQGKATAGIDGKTALTPKERMELASSLQDGWKTWEHQKLRRVYIPKKDGTKRKLGIPTIGDRAYQCLLKLALEPCAEATFHGNSYGFRPGRGTHDVQKRLFNTLNSQAKGINKHILELDIEKCFDNIDHQVILAKTELPACAKNGLKRVIKAGVKGEFPSSESGTPQGGVISPLLANIALNGVESILPKATCLRYAPDMVYIFKGVQNEPEQSINLEVINNFLGQRGLNTKDSKT</sequence>
<dbReference type="PANTHER" id="PTHR34047">
    <property type="entry name" value="NUCLEAR INTRON MATURASE 1, MITOCHONDRIAL-RELATED"/>
    <property type="match status" value="1"/>
</dbReference>
<dbReference type="PANTHER" id="PTHR34047:SF8">
    <property type="entry name" value="PROTEIN YKFC"/>
    <property type="match status" value="1"/>
</dbReference>
<feature type="domain" description="Reverse transcriptase" evidence="1">
    <location>
        <begin position="29"/>
        <end position="239"/>
    </location>
</feature>
<gene>
    <name evidence="2" type="ORF">MiSe_71620</name>
</gene>
<dbReference type="GO" id="GO:0003964">
    <property type="term" value="F:RNA-directed DNA polymerase activity"/>
    <property type="evidence" value="ECO:0007669"/>
    <property type="project" value="UniProtKB-KW"/>
</dbReference>
<evidence type="ECO:0000313" key="2">
    <source>
        <dbReference type="EMBL" id="GET42346.1"/>
    </source>
</evidence>
<dbReference type="SUPFAM" id="SSF56672">
    <property type="entry name" value="DNA/RNA polymerases"/>
    <property type="match status" value="1"/>
</dbReference>
<proteinExistence type="predicted"/>
<dbReference type="Pfam" id="PF13655">
    <property type="entry name" value="RVT_N"/>
    <property type="match status" value="1"/>
</dbReference>
<keyword evidence="2" id="KW-0548">Nucleotidyltransferase</keyword>
<dbReference type="InterPro" id="IPR051083">
    <property type="entry name" value="GrpII_Intron_Splice-Mob/Def"/>
</dbReference>
<dbReference type="EMBL" id="BLAY01000160">
    <property type="protein sequence ID" value="GET42346.1"/>
    <property type="molecule type" value="Genomic_DNA"/>
</dbReference>
<reference evidence="2" key="1">
    <citation type="submission" date="2019-10" db="EMBL/GenBank/DDBJ databases">
        <title>Draft genome sequece of Microseira wollei NIES-4236.</title>
        <authorList>
            <person name="Yamaguchi H."/>
            <person name="Suzuki S."/>
            <person name="Kawachi M."/>
        </authorList>
    </citation>
    <scope>NUCLEOTIDE SEQUENCE</scope>
    <source>
        <strain evidence="2">NIES-4236</strain>
    </source>
</reference>
<dbReference type="PROSITE" id="PS50878">
    <property type="entry name" value="RT_POL"/>
    <property type="match status" value="1"/>
</dbReference>
<dbReference type="Proteomes" id="UP001050975">
    <property type="component" value="Unassembled WGS sequence"/>
</dbReference>
<dbReference type="InterPro" id="IPR025960">
    <property type="entry name" value="RVT_N"/>
</dbReference>
<dbReference type="InterPro" id="IPR043502">
    <property type="entry name" value="DNA/RNA_pol_sf"/>
</dbReference>
<evidence type="ECO:0000313" key="3">
    <source>
        <dbReference type="Proteomes" id="UP001050975"/>
    </source>
</evidence>
<comment type="caution">
    <text evidence="2">The sequence shown here is derived from an EMBL/GenBank/DDBJ whole genome shotgun (WGS) entry which is preliminary data.</text>
</comment>
<protein>
    <submittedName>
        <fullName evidence="2">Reverse transcriptase</fullName>
    </submittedName>
</protein>
<keyword evidence="2" id="KW-0695">RNA-directed DNA polymerase</keyword>
<name>A0AAV3XLD2_9CYAN</name>
<dbReference type="InterPro" id="IPR000477">
    <property type="entry name" value="RT_dom"/>
</dbReference>